<proteinExistence type="predicted"/>
<sequence length="126" mass="13790">MRDLTPERIRDAAEVHHLLNVAANVSDDYGRNVKGLLRLATAMEREAEREKRVYDLAGELLNIHLATRTSGTSGKWWPNFASALLDRYPALAEPAPPADCTCLADKTVSNYCGLHGDPTNPGGDCK</sequence>
<dbReference type="RefSeq" id="WP_317722608.1">
    <property type="nucleotide sequence ID" value="NZ_JAWLVK010000038.1"/>
</dbReference>
<dbReference type="AlphaFoldDB" id="A0AAE4VGW7"/>
<gene>
    <name evidence="1" type="ORF">R4485_29935</name>
</gene>
<accession>A0AAE4VGW7</accession>
<dbReference type="EMBL" id="JAWLVV010000039">
    <property type="protein sequence ID" value="MDV7294383.1"/>
    <property type="molecule type" value="Genomic_DNA"/>
</dbReference>
<name>A0AAE4VGW7_MYCFO</name>
<reference evidence="1" key="1">
    <citation type="submission" date="2023-10" db="EMBL/GenBank/DDBJ databases">
        <title>Mycolicibacterium fortuitum clinical isolates causing pulmonary infections in humans.</title>
        <authorList>
            <person name="Mejia-Ponce P.M."/>
            <person name="Zenteno-Cuevas R."/>
            <person name="Licona-Cassani C."/>
        </authorList>
    </citation>
    <scope>NUCLEOTIDE SEQUENCE</scope>
    <source>
        <strain evidence="1">M8</strain>
    </source>
</reference>
<dbReference type="Proteomes" id="UP001186041">
    <property type="component" value="Unassembled WGS sequence"/>
</dbReference>
<organism evidence="1 2">
    <name type="scientific">Mycolicibacterium fortuitum</name>
    <name type="common">Mycobacterium fortuitum</name>
    <dbReference type="NCBI Taxonomy" id="1766"/>
    <lineage>
        <taxon>Bacteria</taxon>
        <taxon>Bacillati</taxon>
        <taxon>Actinomycetota</taxon>
        <taxon>Actinomycetes</taxon>
        <taxon>Mycobacteriales</taxon>
        <taxon>Mycobacteriaceae</taxon>
        <taxon>Mycolicibacterium</taxon>
    </lineage>
</organism>
<protein>
    <submittedName>
        <fullName evidence="1">Uncharacterized protein</fullName>
    </submittedName>
</protein>
<evidence type="ECO:0000313" key="2">
    <source>
        <dbReference type="Proteomes" id="UP001186041"/>
    </source>
</evidence>
<comment type="caution">
    <text evidence="1">The sequence shown here is derived from an EMBL/GenBank/DDBJ whole genome shotgun (WGS) entry which is preliminary data.</text>
</comment>
<evidence type="ECO:0000313" key="1">
    <source>
        <dbReference type="EMBL" id="MDV7294383.1"/>
    </source>
</evidence>